<keyword evidence="7" id="KW-0378">Hydrolase</keyword>
<dbReference type="SUPFAM" id="SSF55486">
    <property type="entry name" value="Metalloproteases ('zincins'), catalytic domain"/>
    <property type="match status" value="1"/>
</dbReference>
<comment type="caution">
    <text evidence="14">The sequence shown here is derived from an EMBL/GenBank/DDBJ whole genome shotgun (WGS) entry which is preliminary data.</text>
</comment>
<dbReference type="GO" id="GO:0006508">
    <property type="term" value="P:proteolysis"/>
    <property type="evidence" value="ECO:0007669"/>
    <property type="project" value="UniProtKB-KW"/>
</dbReference>
<dbReference type="InterPro" id="IPR048665">
    <property type="entry name" value="InhA-like_VEG"/>
</dbReference>
<evidence type="ECO:0000256" key="10">
    <source>
        <dbReference type="SAM" id="MobiDB-lite"/>
    </source>
</evidence>
<dbReference type="GeneID" id="95354238"/>
<keyword evidence="8" id="KW-0862">Zinc</keyword>
<gene>
    <name evidence="14" type="ORF">GCM10018781_38340</name>
</gene>
<evidence type="ECO:0000256" key="2">
    <source>
        <dbReference type="ARBA" id="ARBA00004613"/>
    </source>
</evidence>
<dbReference type="Gene3D" id="2.60.120.260">
    <property type="entry name" value="Galactose-binding domain-like"/>
    <property type="match status" value="1"/>
</dbReference>
<sequence length="795" mass="85455">MKTSRKAAAVTAIAVLAASGSVLLPATATAASTAAIGAAAGPAPAPVTRDPADVQAAHGVEHDLPGPLTEKTRARRQAATEQMVAGTATVERRGGGEAVRLGQNEYVELARERTDRIFTILVEFGDQVDTTTRTPDGAVKYGGAPGPAHNRIERPDRTADNSTAWRADYDRQHYQDLYFDTAGDSLKTYYEKQSSGRYSVEGTVTDWVKVPWNEARYGSDYCGDHVCANAQDLVRDGIDAWVAAERAKGRTEDGIRATVAEYDRWDRYDHDGDGDFNEPDGYLDHVQIVHAGVDQSAGGGAQGSDALWAHRSYVYGSGSGGTGPAGNKLGGTPVGGTGIWAGDYTMQAENGGLGVFAHEYGHDLGLPDLYDTSGNGVDNSVGYWSLMSSGSWLGEGREEIGDRPADLDAWSKLQLGWLSYDKAEAGELSVHRTGAAEYNSALPQALLVELPRKTVTTVVNTPYAGSQEWWSGSADNQNVTLARDVDLTGATAAVLRARGWYELERDFDYGYAEVSTDGGAGWTALAGTFDGTPIPRNGSGTPSLSGTSGGKWGELAYPLDAYAGQRVKIRFRVTTDGSTHLKGLALDELSVTAGGTVLFTDGAEGGDTGWGVRGFTRTTGTFTQHHPQYYLVENRQYLSYDTTLRTGPYVFGSGRRPNWVDHFPYQNGLLIWFWDGSQSDNNVYEHPGSGLLLPVDAHPAPLRWSDGTLMRTRVQSYDSTFGSEPTDSFTLPRADVPTTVPSLPGVTAFDDHAGAYWDPANPYSGVKVPDTGTRIELLWNGADKRESIIMVRPAR</sequence>
<evidence type="ECO:0000313" key="15">
    <source>
        <dbReference type="Proteomes" id="UP000617734"/>
    </source>
</evidence>
<reference evidence="14" key="1">
    <citation type="journal article" date="2014" name="Int. J. Syst. Evol. Microbiol.">
        <title>Complete genome sequence of Corynebacterium casei LMG S-19264T (=DSM 44701T), isolated from a smear-ripened cheese.</title>
        <authorList>
            <consortium name="US DOE Joint Genome Institute (JGI-PGF)"/>
            <person name="Walter F."/>
            <person name="Albersmeier A."/>
            <person name="Kalinowski J."/>
            <person name="Ruckert C."/>
        </authorList>
    </citation>
    <scope>NUCLEOTIDE SEQUENCE</scope>
    <source>
        <strain evidence="14">JCM 4646</strain>
    </source>
</reference>
<evidence type="ECO:0000259" key="12">
    <source>
        <dbReference type="Pfam" id="PF05547"/>
    </source>
</evidence>
<keyword evidence="6 11" id="KW-0732">Signal</keyword>
<feature type="signal peptide" evidence="11">
    <location>
        <begin position="1"/>
        <end position="30"/>
    </location>
</feature>
<dbReference type="InterPro" id="IPR012300">
    <property type="entry name" value="Pept_M6_InhA"/>
</dbReference>
<dbReference type="InterPro" id="IPR008757">
    <property type="entry name" value="Peptidase_M6-like_domain"/>
</dbReference>
<evidence type="ECO:0000256" key="5">
    <source>
        <dbReference type="ARBA" id="ARBA00022723"/>
    </source>
</evidence>
<dbReference type="Proteomes" id="UP000617734">
    <property type="component" value="Unassembled WGS sequence"/>
</dbReference>
<keyword evidence="4 14" id="KW-0645">Protease</keyword>
<comment type="cofactor">
    <cofactor evidence="1">
        <name>Zn(2+)</name>
        <dbReference type="ChEBI" id="CHEBI:29105"/>
    </cofactor>
</comment>
<dbReference type="PANTHER" id="PTHR13062">
    <property type="entry name" value="COLLAGENASE"/>
    <property type="match status" value="1"/>
</dbReference>
<evidence type="ECO:0000256" key="6">
    <source>
        <dbReference type="ARBA" id="ARBA00022729"/>
    </source>
</evidence>
<evidence type="ECO:0000256" key="9">
    <source>
        <dbReference type="ARBA" id="ARBA00023049"/>
    </source>
</evidence>
<feature type="domain" description="Immune inhibitor A-like metallopeptidase VEG" evidence="13">
    <location>
        <begin position="624"/>
        <end position="785"/>
    </location>
</feature>
<feature type="domain" description="Peptidase M6-like" evidence="12">
    <location>
        <begin position="105"/>
        <end position="417"/>
    </location>
</feature>
<protein>
    <submittedName>
        <fullName evidence="14">Protease</fullName>
    </submittedName>
</protein>
<dbReference type="NCBIfam" id="TIGR03296">
    <property type="entry name" value="M6dom_TIGR03296"/>
    <property type="match status" value="1"/>
</dbReference>
<comment type="subcellular location">
    <subcellularLocation>
        <location evidence="2">Secreted</location>
    </subcellularLocation>
</comment>
<feature type="region of interest" description="Disordered" evidence="10">
    <location>
        <begin position="133"/>
        <end position="155"/>
    </location>
</feature>
<evidence type="ECO:0000256" key="1">
    <source>
        <dbReference type="ARBA" id="ARBA00001947"/>
    </source>
</evidence>
<evidence type="ECO:0000259" key="13">
    <source>
        <dbReference type="Pfam" id="PF20774"/>
    </source>
</evidence>
<dbReference type="GO" id="GO:0008237">
    <property type="term" value="F:metallopeptidase activity"/>
    <property type="evidence" value="ECO:0007669"/>
    <property type="project" value="UniProtKB-KW"/>
</dbReference>
<dbReference type="Pfam" id="PF20774">
    <property type="entry name" value="InhA-like_VEG"/>
    <property type="match status" value="1"/>
</dbReference>
<evidence type="ECO:0000256" key="11">
    <source>
        <dbReference type="SAM" id="SignalP"/>
    </source>
</evidence>
<proteinExistence type="predicted"/>
<dbReference type="PIRSF" id="PIRSF007519">
    <property type="entry name" value="Protease_InhA"/>
    <property type="match status" value="1"/>
</dbReference>
<dbReference type="EMBL" id="BNBO01000020">
    <property type="protein sequence ID" value="GHH73591.1"/>
    <property type="molecule type" value="Genomic_DNA"/>
</dbReference>
<evidence type="ECO:0000256" key="7">
    <source>
        <dbReference type="ARBA" id="ARBA00022801"/>
    </source>
</evidence>
<dbReference type="GO" id="GO:0046872">
    <property type="term" value="F:metal ion binding"/>
    <property type="evidence" value="ECO:0007669"/>
    <property type="project" value="UniProtKB-KW"/>
</dbReference>
<reference evidence="14" key="2">
    <citation type="submission" date="2020-09" db="EMBL/GenBank/DDBJ databases">
        <authorList>
            <person name="Sun Q."/>
            <person name="Ohkuma M."/>
        </authorList>
    </citation>
    <scope>NUCLEOTIDE SEQUENCE</scope>
    <source>
        <strain evidence="14">JCM 4646</strain>
    </source>
</reference>
<evidence type="ECO:0000313" key="14">
    <source>
        <dbReference type="EMBL" id="GHH73591.1"/>
    </source>
</evidence>
<dbReference type="RefSeq" id="WP_190212077.1">
    <property type="nucleotide sequence ID" value="NZ_BNBO01000020.1"/>
</dbReference>
<dbReference type="AlphaFoldDB" id="A0A919FXH2"/>
<keyword evidence="5" id="KW-0479">Metal-binding</keyword>
<organism evidence="14 15">
    <name type="scientific">Kitasatospora indigofera</name>
    <dbReference type="NCBI Taxonomy" id="67307"/>
    <lineage>
        <taxon>Bacteria</taxon>
        <taxon>Bacillati</taxon>
        <taxon>Actinomycetota</taxon>
        <taxon>Actinomycetes</taxon>
        <taxon>Kitasatosporales</taxon>
        <taxon>Streptomycetaceae</taxon>
        <taxon>Kitasatospora</taxon>
    </lineage>
</organism>
<name>A0A919FXH2_9ACTN</name>
<keyword evidence="15" id="KW-1185">Reference proteome</keyword>
<keyword evidence="9" id="KW-0482">Metalloprotease</keyword>
<dbReference type="Pfam" id="PF05547">
    <property type="entry name" value="Peptidase_M6"/>
    <property type="match status" value="1"/>
</dbReference>
<keyword evidence="3" id="KW-0964">Secreted</keyword>
<evidence type="ECO:0000256" key="3">
    <source>
        <dbReference type="ARBA" id="ARBA00022525"/>
    </source>
</evidence>
<dbReference type="Pfam" id="PF20773">
    <property type="entry name" value="InhA-like_MAM"/>
    <property type="match status" value="1"/>
</dbReference>
<evidence type="ECO:0000256" key="4">
    <source>
        <dbReference type="ARBA" id="ARBA00022670"/>
    </source>
</evidence>
<accession>A0A919FXH2</accession>
<dbReference type="GO" id="GO:0005576">
    <property type="term" value="C:extracellular region"/>
    <property type="evidence" value="ECO:0007669"/>
    <property type="project" value="UniProtKB-SubCell"/>
</dbReference>
<dbReference type="PANTHER" id="PTHR13062:SF12">
    <property type="entry name" value="ALPHA-2-MACROGLOBULIN DOMAIN-CONTAINING PROTEIN"/>
    <property type="match status" value="1"/>
</dbReference>
<evidence type="ECO:0000256" key="8">
    <source>
        <dbReference type="ARBA" id="ARBA00022833"/>
    </source>
</evidence>
<feature type="chain" id="PRO_5038105277" evidence="11">
    <location>
        <begin position="31"/>
        <end position="795"/>
    </location>
</feature>